<dbReference type="EMBL" id="ACVA01000019">
    <property type="protein sequence ID" value="EEX19104.1"/>
    <property type="molecule type" value="Genomic_DNA"/>
</dbReference>
<reference evidence="1 2" key="1">
    <citation type="submission" date="2009-09" db="EMBL/GenBank/DDBJ databases">
        <authorList>
            <person name="Weinstock G."/>
            <person name="Sodergren E."/>
            <person name="Clifton S."/>
            <person name="Fulton L."/>
            <person name="Fulton B."/>
            <person name="Courtney L."/>
            <person name="Fronick C."/>
            <person name="Harrison M."/>
            <person name="Strong C."/>
            <person name="Farmer C."/>
            <person name="Delahaunty K."/>
            <person name="Markovic C."/>
            <person name="Hall O."/>
            <person name="Minx P."/>
            <person name="Tomlinson C."/>
            <person name="Mitreva M."/>
            <person name="Nelson J."/>
            <person name="Hou S."/>
            <person name="Wollam A."/>
            <person name="Pepin K.H."/>
            <person name="Johnson M."/>
            <person name="Bhonagiri V."/>
            <person name="Nash W.E."/>
            <person name="Warren W."/>
            <person name="Chinwalla A."/>
            <person name="Mardis E.R."/>
            <person name="Wilson R.K."/>
        </authorList>
    </citation>
    <scope>NUCLEOTIDE SEQUENCE [LARGE SCALE GENOMIC DNA]</scope>
    <source>
        <strain evidence="1 2">F0319</strain>
    </source>
</reference>
<proteinExistence type="predicted"/>
<dbReference type="Proteomes" id="UP000003327">
    <property type="component" value="Unassembled WGS sequence"/>
</dbReference>
<evidence type="ECO:0000313" key="2">
    <source>
        <dbReference type="Proteomes" id="UP000003327"/>
    </source>
</evidence>
<dbReference type="AlphaFoldDB" id="C9MMQ4"/>
<keyword evidence="2" id="KW-1185">Reference proteome</keyword>
<gene>
    <name evidence="1" type="ORF">HMPREF0973_00887</name>
</gene>
<comment type="caution">
    <text evidence="1">The sequence shown here is derived from an EMBL/GenBank/DDBJ whole genome shotgun (WGS) entry which is preliminary data.</text>
</comment>
<organism evidence="1 2">
    <name type="scientific">Prevotella veroralis F0319</name>
    <dbReference type="NCBI Taxonomy" id="649761"/>
    <lineage>
        <taxon>Bacteria</taxon>
        <taxon>Pseudomonadati</taxon>
        <taxon>Bacteroidota</taxon>
        <taxon>Bacteroidia</taxon>
        <taxon>Bacteroidales</taxon>
        <taxon>Prevotellaceae</taxon>
        <taxon>Prevotella</taxon>
    </lineage>
</organism>
<evidence type="ECO:0000313" key="1">
    <source>
        <dbReference type="EMBL" id="EEX19104.1"/>
    </source>
</evidence>
<sequence>MRRAFLHIEESLSSMARKALFLFSLLLSFTLIGFSFDRTEYL</sequence>
<protein>
    <submittedName>
        <fullName evidence="1">Uncharacterized protein</fullName>
    </submittedName>
</protein>
<name>C9MMQ4_9BACT</name>
<accession>C9MMQ4</accession>
<dbReference type="HOGENOM" id="CLU_3256045_0_0_10"/>